<evidence type="ECO:0008006" key="3">
    <source>
        <dbReference type="Google" id="ProtNLM"/>
    </source>
</evidence>
<gene>
    <name evidence="1" type="ORF">SAMN04487993_102018</name>
</gene>
<proteinExistence type="predicted"/>
<keyword evidence="2" id="KW-1185">Reference proteome</keyword>
<reference evidence="1 2" key="1">
    <citation type="submission" date="2016-10" db="EMBL/GenBank/DDBJ databases">
        <authorList>
            <person name="de Groot N.N."/>
        </authorList>
    </citation>
    <scope>NUCLEOTIDE SEQUENCE [LARGE SCALE GENOMIC DNA]</scope>
    <source>
        <strain evidence="1 2">DSM 26424</strain>
    </source>
</reference>
<organism evidence="1 2">
    <name type="scientific">Salipiger marinus</name>
    <dbReference type="NCBI Taxonomy" id="555512"/>
    <lineage>
        <taxon>Bacteria</taxon>
        <taxon>Pseudomonadati</taxon>
        <taxon>Pseudomonadota</taxon>
        <taxon>Alphaproteobacteria</taxon>
        <taxon>Rhodobacterales</taxon>
        <taxon>Roseobacteraceae</taxon>
        <taxon>Salipiger</taxon>
    </lineage>
</organism>
<protein>
    <recommendedName>
        <fullName evidence="3">YMGG-like Gly-zipper</fullName>
    </recommendedName>
</protein>
<evidence type="ECO:0000313" key="2">
    <source>
        <dbReference type="Proteomes" id="UP000199093"/>
    </source>
</evidence>
<dbReference type="AlphaFoldDB" id="A0A1G8RGX8"/>
<dbReference type="EMBL" id="FNEJ01000020">
    <property type="protein sequence ID" value="SDJ16113.1"/>
    <property type="molecule type" value="Genomic_DNA"/>
</dbReference>
<dbReference type="STRING" id="555512.SAMN04487993_102018"/>
<evidence type="ECO:0000313" key="1">
    <source>
        <dbReference type="EMBL" id="SDJ16113.1"/>
    </source>
</evidence>
<dbReference type="RefSeq" id="WP_089850048.1">
    <property type="nucleotide sequence ID" value="NZ_FNEJ01000020.1"/>
</dbReference>
<accession>A0A1G8RGX8</accession>
<dbReference type="PROSITE" id="PS51257">
    <property type="entry name" value="PROKAR_LIPOPROTEIN"/>
    <property type="match status" value="1"/>
</dbReference>
<name>A0A1G8RGX8_9RHOB</name>
<dbReference type="Proteomes" id="UP000199093">
    <property type="component" value="Unassembled WGS sequence"/>
</dbReference>
<sequence length="67" mass="6323">MQTIKALTLGAALLGLAACGDTVGERGIIGAGAGAATAAAVDGDLATGALVGAAGNVAYCNRYPSRC</sequence>